<keyword evidence="1" id="KW-0378">Hydrolase</keyword>
<keyword evidence="3" id="KW-0812">Transmembrane</keyword>
<evidence type="ECO:0000256" key="3">
    <source>
        <dbReference type="SAM" id="Phobius"/>
    </source>
</evidence>
<dbReference type="PANTHER" id="PTHR43156">
    <property type="entry name" value="STAGE II SPORULATION PROTEIN E-RELATED"/>
    <property type="match status" value="1"/>
</dbReference>
<sequence precursor="true">MKILSRLSLITILSFLTFSGISQESYMTKVNKKEFPQKIAKATGDQKLVYEYFYTLFLKKEPTPKLYDAYLSKLKKKTDRNHQEIVQLIESAALSPEERLAFAVKFVEKNKDVKVLSVLGKHFLANSYDLLDDEAKVIQTYERELHNFKKYPGIRLKNVYLTLGTSNYYLGNTDKCLYYFNKSVEATDKRDTASLAGLLMNVGVINYRTGNNAAAISAYKRADKINGSIDLQLKGMILENLALSYTNYGRTDLSMKYYDDAGEIYLKLKDTLKYNALIQNKVGDYIKLNDFESAIKSLKTSMAFFKKTNNKTLLPSAHAKMADIYLQLKDTSHAITEINKAIGLSRNNNTFTYVTSVFAKSSMVAGQEGLNILLNLEKELIQKKYDGENATLYNKIGVRYKIMNQLVPAEKYFRKAIEAELTHTPPKPEVMVGNNQNLGVVYYDRKEYALALKAYQEADKYQDIKNITGQHLADRFELYANVYGKLGQYKLAYENLSNYKRVQDSINSLSLNDKILSLKQEFQTQQIEDSLSINKKELNLSNLKIISEKATNQRNTFIIFGMLIVLVLIFGLVILIARSNKQRKVANLALTEKNEEIKLQQMIVQQKNDEIIDSINYAKRLQNTILPPQAEIDDLFPKNFVLYKPKDIVAGDFYVCENIEMAGRKIGIVAVADCTGHGVPGALVSMVCSSAIKRSVVEFNLTDPGKILDKSAQLVVQSFQSAHEKVKDGMDISLACIDFNSKTMQWAGANNPFWMIRNNELIEIKADKQPVGLSDNKKDFTTHTIQLETGDKLYFISDGYADQFGGVSGKKLKTKNLKDMLIETNQLSISEQGKKLENYFAEWKADFEQVDDVCIMGIEIV</sequence>
<organism evidence="5 6">
    <name type="scientific">Fluviicola taffensis (strain DSM 16823 / NCIMB 13979 / RW262)</name>
    <dbReference type="NCBI Taxonomy" id="755732"/>
    <lineage>
        <taxon>Bacteria</taxon>
        <taxon>Pseudomonadati</taxon>
        <taxon>Bacteroidota</taxon>
        <taxon>Flavobacteriia</taxon>
        <taxon>Flavobacteriales</taxon>
        <taxon>Crocinitomicaceae</taxon>
        <taxon>Fluviicola</taxon>
    </lineage>
</organism>
<evidence type="ECO:0000313" key="5">
    <source>
        <dbReference type="EMBL" id="AEA44055.1"/>
    </source>
</evidence>
<dbReference type="Proteomes" id="UP000007463">
    <property type="component" value="Chromosome"/>
</dbReference>
<reference evidence="5 6" key="1">
    <citation type="journal article" date="2011" name="Stand. Genomic Sci.">
        <title>Complete genome sequence of the gliding freshwater bacterium Fluviicola taffensis type strain (RW262).</title>
        <authorList>
            <person name="Woyke T."/>
            <person name="Chertkov O."/>
            <person name="Lapidus A."/>
            <person name="Nolan M."/>
            <person name="Lucas S."/>
            <person name="Del Rio T.G."/>
            <person name="Tice H."/>
            <person name="Cheng J.F."/>
            <person name="Tapia R."/>
            <person name="Han C."/>
            <person name="Goodwin L."/>
            <person name="Pitluck S."/>
            <person name="Liolios K."/>
            <person name="Pagani I."/>
            <person name="Ivanova N."/>
            <person name="Huntemann M."/>
            <person name="Mavromatis K."/>
            <person name="Mikhailova N."/>
            <person name="Pati A."/>
            <person name="Chen A."/>
            <person name="Palaniappan K."/>
            <person name="Land M."/>
            <person name="Hauser L."/>
            <person name="Brambilla E.M."/>
            <person name="Rohde M."/>
            <person name="Mwirichia R."/>
            <person name="Sikorski J."/>
            <person name="Tindall B.J."/>
            <person name="Goker M."/>
            <person name="Bristow J."/>
            <person name="Eisen J.A."/>
            <person name="Markowitz V."/>
            <person name="Hugenholtz P."/>
            <person name="Klenk H.P."/>
            <person name="Kyrpides N.C."/>
        </authorList>
    </citation>
    <scope>NUCLEOTIDE SEQUENCE [LARGE SCALE GENOMIC DNA]</scope>
    <source>
        <strain evidence="6">DSM 16823 / RW262 / RW262</strain>
    </source>
</reference>
<proteinExistence type="predicted"/>
<dbReference type="eggNOG" id="COG2208">
    <property type="taxonomic scope" value="Bacteria"/>
</dbReference>
<dbReference type="PANTHER" id="PTHR43156:SF9">
    <property type="entry name" value="HAMP DOMAIN-CONTAINING PROTEIN"/>
    <property type="match status" value="1"/>
</dbReference>
<keyword evidence="3" id="KW-0472">Membrane</keyword>
<evidence type="ECO:0000256" key="2">
    <source>
        <dbReference type="PROSITE-ProRule" id="PRU00339"/>
    </source>
</evidence>
<reference evidence="6" key="2">
    <citation type="submission" date="2011-02" db="EMBL/GenBank/DDBJ databases">
        <title>The complete genome of Fluviicola taffensis DSM 16823.</title>
        <authorList>
            <consortium name="US DOE Joint Genome Institute (JGI-PGF)"/>
            <person name="Lucas S."/>
            <person name="Copeland A."/>
            <person name="Lapidus A."/>
            <person name="Bruce D."/>
            <person name="Goodwin L."/>
            <person name="Pitluck S."/>
            <person name="Kyrpides N."/>
            <person name="Mavromatis K."/>
            <person name="Ivanova N."/>
            <person name="Mikhailova N."/>
            <person name="Pagani I."/>
            <person name="Chertkov O."/>
            <person name="Detter J.C."/>
            <person name="Han C."/>
            <person name="Tapia R."/>
            <person name="Land M."/>
            <person name="Hauser L."/>
            <person name="Markowitz V."/>
            <person name="Cheng J.-F."/>
            <person name="Hugenholtz P."/>
            <person name="Woyke T."/>
            <person name="Wu D."/>
            <person name="Tindall B."/>
            <person name="Pomrenke H.G."/>
            <person name="Brambilla E."/>
            <person name="Klenk H.-P."/>
            <person name="Eisen J.A."/>
        </authorList>
    </citation>
    <scope>NUCLEOTIDE SEQUENCE [LARGE SCALE GENOMIC DNA]</scope>
    <source>
        <strain evidence="6">DSM 16823 / RW262 / RW262</strain>
    </source>
</reference>
<dbReference type="InterPro" id="IPR011990">
    <property type="entry name" value="TPR-like_helical_dom_sf"/>
</dbReference>
<keyword evidence="2" id="KW-0802">TPR repeat</keyword>
<dbReference type="InterPro" id="IPR019734">
    <property type="entry name" value="TPR_rpt"/>
</dbReference>
<feature type="repeat" description="TPR" evidence="2">
    <location>
        <begin position="390"/>
        <end position="423"/>
    </location>
</feature>
<dbReference type="SMART" id="SM00331">
    <property type="entry name" value="PP2C_SIG"/>
    <property type="match status" value="1"/>
</dbReference>
<dbReference type="InterPro" id="IPR036457">
    <property type="entry name" value="PPM-type-like_dom_sf"/>
</dbReference>
<evidence type="ECO:0000259" key="4">
    <source>
        <dbReference type="SMART" id="SM00331"/>
    </source>
</evidence>
<dbReference type="AlphaFoldDB" id="F2I998"/>
<dbReference type="Gene3D" id="1.25.40.10">
    <property type="entry name" value="Tetratricopeptide repeat domain"/>
    <property type="match status" value="2"/>
</dbReference>
<dbReference type="SUPFAM" id="SSF48452">
    <property type="entry name" value="TPR-like"/>
    <property type="match status" value="2"/>
</dbReference>
<dbReference type="GO" id="GO:0016791">
    <property type="term" value="F:phosphatase activity"/>
    <property type="evidence" value="ECO:0007669"/>
    <property type="project" value="TreeGrafter"/>
</dbReference>
<dbReference type="EMBL" id="CP002542">
    <property type="protein sequence ID" value="AEA44055.1"/>
    <property type="molecule type" value="Genomic_DNA"/>
</dbReference>
<name>F2I998_FLUTR</name>
<dbReference type="STRING" id="755732.Fluta_2069"/>
<keyword evidence="3" id="KW-1133">Transmembrane helix</keyword>
<dbReference type="Pfam" id="PF07228">
    <property type="entry name" value="SpoIIE"/>
    <property type="match status" value="1"/>
</dbReference>
<dbReference type="OrthoDB" id="9806704at2"/>
<evidence type="ECO:0000313" key="6">
    <source>
        <dbReference type="Proteomes" id="UP000007463"/>
    </source>
</evidence>
<dbReference type="InterPro" id="IPR001932">
    <property type="entry name" value="PPM-type_phosphatase-like_dom"/>
</dbReference>
<feature type="repeat" description="TPR" evidence="2">
    <location>
        <begin position="315"/>
        <end position="348"/>
    </location>
</feature>
<dbReference type="KEGG" id="fte:Fluta_2069"/>
<gene>
    <name evidence="5" type="ordered locus">Fluta_2069</name>
</gene>
<keyword evidence="6" id="KW-1185">Reference proteome</keyword>
<dbReference type="InterPro" id="IPR052016">
    <property type="entry name" value="Bact_Sigma-Reg"/>
</dbReference>
<dbReference type="SMART" id="SM00028">
    <property type="entry name" value="TPR"/>
    <property type="match status" value="5"/>
</dbReference>
<dbReference type="PROSITE" id="PS50005">
    <property type="entry name" value="TPR"/>
    <property type="match status" value="2"/>
</dbReference>
<dbReference type="eggNOG" id="COG0457">
    <property type="taxonomic scope" value="Bacteria"/>
</dbReference>
<dbReference type="RefSeq" id="WP_013686825.1">
    <property type="nucleotide sequence ID" value="NC_015321.1"/>
</dbReference>
<dbReference type="Gene3D" id="3.60.40.10">
    <property type="entry name" value="PPM-type phosphatase domain"/>
    <property type="match status" value="1"/>
</dbReference>
<accession>F2I998</accession>
<dbReference type="Pfam" id="PF13181">
    <property type="entry name" value="TPR_8"/>
    <property type="match status" value="1"/>
</dbReference>
<feature type="domain" description="PPM-type phosphatase" evidence="4">
    <location>
        <begin position="631"/>
        <end position="860"/>
    </location>
</feature>
<dbReference type="HOGENOM" id="CLU_015802_0_0_10"/>
<protein>
    <submittedName>
        <fullName evidence="5">Protein serine/threonine phosphatase</fullName>
    </submittedName>
</protein>
<feature type="transmembrane region" description="Helical" evidence="3">
    <location>
        <begin position="557"/>
        <end position="577"/>
    </location>
</feature>
<evidence type="ECO:0000256" key="1">
    <source>
        <dbReference type="ARBA" id="ARBA00022801"/>
    </source>
</evidence>